<name>A0A5J4QFN7_9ZZZZ</name>
<comment type="caution">
    <text evidence="7">The sequence shown here is derived from an EMBL/GenBank/DDBJ whole genome shotgun (WGS) entry which is preliminary data.</text>
</comment>
<comment type="subcellular location">
    <subcellularLocation>
        <location evidence="1">Cell outer membrane</location>
    </subcellularLocation>
</comment>
<sequence>MKLRHIIWSGLICMLTIGTSNAQEIMTLEKCRELALENNTSAAIAKRSKDKAEYTKQAYRANYFPKISASGNYLYTNAGLNKSLPASYLPTFVPDPATGELIPNILTMGADGNPIFKEYAYFPEMDLSLKLSGTWMAGLRAEQPIYTGGKITSAYNMSKIGNEIAGLNQDLTRADIIVKTDEAYWTFVQTNELLKLALSYQKVVTELLRNVTDAQEVGLKHKNDVLKVQVKLNEAALRIRQAENGLNLSRMNLCHVMGISLATGIILPESFDDHPFGNLDRTIDYSHRPEYAILDRQVKLKEQQVKLTQSEFLPQIGIMANYGYINGLEMNGNKLLDRTSFSVMASVSIPLFQWGEGRNKVRAAKAEHDIMQLQRDEVSEMMELELTKALDKCDESALEAALTAHSLQQAEENMKVSEDMYNAGIETIADYLESQTVWQRAWMEYINAGTRQRLNWTYYQKATGKL</sequence>
<evidence type="ECO:0000256" key="1">
    <source>
        <dbReference type="ARBA" id="ARBA00004442"/>
    </source>
</evidence>
<dbReference type="EMBL" id="SNRY01003696">
    <property type="protein sequence ID" value="KAA6320069.1"/>
    <property type="molecule type" value="Genomic_DNA"/>
</dbReference>
<keyword evidence="2" id="KW-0813">Transport</keyword>
<evidence type="ECO:0000256" key="6">
    <source>
        <dbReference type="ARBA" id="ARBA00023237"/>
    </source>
</evidence>
<keyword evidence="5" id="KW-0472">Membrane</keyword>
<dbReference type="PANTHER" id="PTHR30026:SF20">
    <property type="entry name" value="OUTER MEMBRANE PROTEIN TOLC"/>
    <property type="match status" value="1"/>
</dbReference>
<dbReference type="SUPFAM" id="SSF56954">
    <property type="entry name" value="Outer membrane efflux proteins (OEP)"/>
    <property type="match status" value="1"/>
</dbReference>
<dbReference type="PANTHER" id="PTHR30026">
    <property type="entry name" value="OUTER MEMBRANE PROTEIN TOLC"/>
    <property type="match status" value="1"/>
</dbReference>
<dbReference type="AlphaFoldDB" id="A0A5J4QFN7"/>
<keyword evidence="4" id="KW-0812">Transmembrane</keyword>
<keyword evidence="6" id="KW-0998">Cell outer membrane</keyword>
<reference evidence="7" key="1">
    <citation type="submission" date="2019-03" db="EMBL/GenBank/DDBJ databases">
        <title>Single cell metagenomics reveals metabolic interactions within the superorganism composed of flagellate Streblomastix strix and complex community of Bacteroidetes bacteria on its surface.</title>
        <authorList>
            <person name="Treitli S.C."/>
            <person name="Kolisko M."/>
            <person name="Husnik F."/>
            <person name="Keeling P."/>
            <person name="Hampl V."/>
        </authorList>
    </citation>
    <scope>NUCLEOTIDE SEQUENCE</scope>
    <source>
        <strain evidence="7">STM</strain>
    </source>
</reference>
<evidence type="ECO:0008006" key="8">
    <source>
        <dbReference type="Google" id="ProtNLM"/>
    </source>
</evidence>
<organism evidence="7">
    <name type="scientific">termite gut metagenome</name>
    <dbReference type="NCBI Taxonomy" id="433724"/>
    <lineage>
        <taxon>unclassified sequences</taxon>
        <taxon>metagenomes</taxon>
        <taxon>organismal metagenomes</taxon>
    </lineage>
</organism>
<gene>
    <name evidence="7" type="ORF">EZS27_030111</name>
</gene>
<evidence type="ECO:0000256" key="5">
    <source>
        <dbReference type="ARBA" id="ARBA00023136"/>
    </source>
</evidence>
<evidence type="ECO:0000313" key="7">
    <source>
        <dbReference type="EMBL" id="KAA6320069.1"/>
    </source>
</evidence>
<keyword evidence="3" id="KW-1134">Transmembrane beta strand</keyword>
<accession>A0A5J4QFN7</accession>
<evidence type="ECO:0000256" key="4">
    <source>
        <dbReference type="ARBA" id="ARBA00022692"/>
    </source>
</evidence>
<dbReference type="GO" id="GO:1990281">
    <property type="term" value="C:efflux pump complex"/>
    <property type="evidence" value="ECO:0007669"/>
    <property type="project" value="TreeGrafter"/>
</dbReference>
<dbReference type="InterPro" id="IPR051906">
    <property type="entry name" value="TolC-like"/>
</dbReference>
<dbReference type="Gene3D" id="1.20.1600.10">
    <property type="entry name" value="Outer membrane efflux proteins (OEP)"/>
    <property type="match status" value="1"/>
</dbReference>
<protein>
    <recommendedName>
        <fullName evidence="8">TolC family protein</fullName>
    </recommendedName>
</protein>
<dbReference type="InterPro" id="IPR003423">
    <property type="entry name" value="OMP_efflux"/>
</dbReference>
<dbReference type="GO" id="GO:0009279">
    <property type="term" value="C:cell outer membrane"/>
    <property type="evidence" value="ECO:0007669"/>
    <property type="project" value="UniProtKB-SubCell"/>
</dbReference>
<dbReference type="GO" id="GO:0015562">
    <property type="term" value="F:efflux transmembrane transporter activity"/>
    <property type="evidence" value="ECO:0007669"/>
    <property type="project" value="InterPro"/>
</dbReference>
<proteinExistence type="predicted"/>
<dbReference type="Pfam" id="PF02321">
    <property type="entry name" value="OEP"/>
    <property type="match status" value="2"/>
</dbReference>
<evidence type="ECO:0000256" key="2">
    <source>
        <dbReference type="ARBA" id="ARBA00022448"/>
    </source>
</evidence>
<evidence type="ECO:0000256" key="3">
    <source>
        <dbReference type="ARBA" id="ARBA00022452"/>
    </source>
</evidence>
<dbReference type="GO" id="GO:0015288">
    <property type="term" value="F:porin activity"/>
    <property type="evidence" value="ECO:0007669"/>
    <property type="project" value="TreeGrafter"/>
</dbReference>